<accession>A0A0B2UKY3</accession>
<feature type="non-terminal residue" evidence="1">
    <location>
        <position position="126"/>
    </location>
</feature>
<reference evidence="1 2" key="1">
    <citation type="submission" date="2014-11" db="EMBL/GenBank/DDBJ databases">
        <title>Genetic blueprint of the zoonotic pathogen Toxocara canis.</title>
        <authorList>
            <person name="Zhu X.-Q."/>
            <person name="Korhonen P.K."/>
            <person name="Cai H."/>
            <person name="Young N.D."/>
            <person name="Nejsum P."/>
            <person name="von Samson-Himmelstjerna G."/>
            <person name="Boag P.R."/>
            <person name="Tan P."/>
            <person name="Li Q."/>
            <person name="Min J."/>
            <person name="Yang Y."/>
            <person name="Wang X."/>
            <person name="Fang X."/>
            <person name="Hall R.S."/>
            <person name="Hofmann A."/>
            <person name="Sternberg P.W."/>
            <person name="Jex A.R."/>
            <person name="Gasser R.B."/>
        </authorList>
    </citation>
    <scope>NUCLEOTIDE SEQUENCE [LARGE SCALE GENOMIC DNA]</scope>
    <source>
        <strain evidence="1">PN_DK_2014</strain>
    </source>
</reference>
<evidence type="ECO:0000313" key="1">
    <source>
        <dbReference type="EMBL" id="KHN71691.1"/>
    </source>
</evidence>
<sequence length="126" mass="14351">KTPFPLIKATSQAFLVSRLSTSNYGYAPHEDYNRTMDCCLEDCLFSMTVSEYESKVGRMYAFAQRMAGLNEGATNGAQLCDVVQSVVEKVRARVRSRCALIKCVLSLRSLKLFEEMQTKERNRYPM</sequence>
<proteinExistence type="predicted"/>
<feature type="non-terminal residue" evidence="1">
    <location>
        <position position="1"/>
    </location>
</feature>
<dbReference type="Proteomes" id="UP000031036">
    <property type="component" value="Unassembled WGS sequence"/>
</dbReference>
<evidence type="ECO:0000313" key="2">
    <source>
        <dbReference type="Proteomes" id="UP000031036"/>
    </source>
</evidence>
<name>A0A0B2UKY3_TOXCA</name>
<dbReference type="EMBL" id="JPKZ01021108">
    <property type="protein sequence ID" value="KHN71691.1"/>
    <property type="molecule type" value="Genomic_DNA"/>
</dbReference>
<gene>
    <name evidence="1" type="ORF">Tcan_01334</name>
</gene>
<dbReference type="AlphaFoldDB" id="A0A0B2UKY3"/>
<keyword evidence="2" id="KW-1185">Reference proteome</keyword>
<organism evidence="1 2">
    <name type="scientific">Toxocara canis</name>
    <name type="common">Canine roundworm</name>
    <dbReference type="NCBI Taxonomy" id="6265"/>
    <lineage>
        <taxon>Eukaryota</taxon>
        <taxon>Metazoa</taxon>
        <taxon>Ecdysozoa</taxon>
        <taxon>Nematoda</taxon>
        <taxon>Chromadorea</taxon>
        <taxon>Rhabditida</taxon>
        <taxon>Spirurina</taxon>
        <taxon>Ascaridomorpha</taxon>
        <taxon>Ascaridoidea</taxon>
        <taxon>Toxocaridae</taxon>
        <taxon>Toxocara</taxon>
    </lineage>
</organism>
<comment type="caution">
    <text evidence="1">The sequence shown here is derived from an EMBL/GenBank/DDBJ whole genome shotgun (WGS) entry which is preliminary data.</text>
</comment>
<protein>
    <submittedName>
        <fullName evidence="1">Uncharacterized protein</fullName>
    </submittedName>
</protein>